<accession>A0A0A9F2N7</accession>
<proteinExistence type="predicted"/>
<reference evidence="1" key="1">
    <citation type="submission" date="2014-09" db="EMBL/GenBank/DDBJ databases">
        <authorList>
            <person name="Magalhaes I.L.F."/>
            <person name="Oliveira U."/>
            <person name="Santos F.R."/>
            <person name="Vidigal T.H.D.A."/>
            <person name="Brescovit A.D."/>
            <person name="Santos A.J."/>
        </authorList>
    </citation>
    <scope>NUCLEOTIDE SEQUENCE</scope>
    <source>
        <tissue evidence="1">Shoot tissue taken approximately 20 cm above the soil surface</tissue>
    </source>
</reference>
<name>A0A0A9F2N7_ARUDO</name>
<organism evidence="1">
    <name type="scientific">Arundo donax</name>
    <name type="common">Giant reed</name>
    <name type="synonym">Donax arundinaceus</name>
    <dbReference type="NCBI Taxonomy" id="35708"/>
    <lineage>
        <taxon>Eukaryota</taxon>
        <taxon>Viridiplantae</taxon>
        <taxon>Streptophyta</taxon>
        <taxon>Embryophyta</taxon>
        <taxon>Tracheophyta</taxon>
        <taxon>Spermatophyta</taxon>
        <taxon>Magnoliopsida</taxon>
        <taxon>Liliopsida</taxon>
        <taxon>Poales</taxon>
        <taxon>Poaceae</taxon>
        <taxon>PACMAD clade</taxon>
        <taxon>Arundinoideae</taxon>
        <taxon>Arundineae</taxon>
        <taxon>Arundo</taxon>
    </lineage>
</organism>
<reference evidence="1" key="2">
    <citation type="journal article" date="2015" name="Data Brief">
        <title>Shoot transcriptome of the giant reed, Arundo donax.</title>
        <authorList>
            <person name="Barrero R.A."/>
            <person name="Guerrero F.D."/>
            <person name="Moolhuijzen P."/>
            <person name="Goolsby J.A."/>
            <person name="Tidwell J."/>
            <person name="Bellgard S.E."/>
            <person name="Bellgard M.I."/>
        </authorList>
    </citation>
    <scope>NUCLEOTIDE SEQUENCE</scope>
    <source>
        <tissue evidence="1">Shoot tissue taken approximately 20 cm above the soil surface</tissue>
    </source>
</reference>
<dbReference type="EMBL" id="GBRH01193490">
    <property type="protein sequence ID" value="JAE04406.1"/>
    <property type="molecule type" value="Transcribed_RNA"/>
</dbReference>
<sequence length="55" mass="5791">MRARARSTAPQPAVITRCATWATTGAITTYLKLPSLCHGHSVKGPGLVAMASLLR</sequence>
<protein>
    <submittedName>
        <fullName evidence="1">Uncharacterized protein</fullName>
    </submittedName>
</protein>
<dbReference type="AlphaFoldDB" id="A0A0A9F2N7"/>
<evidence type="ECO:0000313" key="1">
    <source>
        <dbReference type="EMBL" id="JAE04406.1"/>
    </source>
</evidence>